<evidence type="ECO:0000313" key="2">
    <source>
        <dbReference type="Proteomes" id="UP000067444"/>
    </source>
</evidence>
<accession>A0A0K0Y793</accession>
<proteinExistence type="predicted"/>
<protein>
    <submittedName>
        <fullName evidence="1">Uncharacterized protein</fullName>
    </submittedName>
</protein>
<sequence>MPRIALALAATVSLSLAACMEPTSQGEPLTGDALEARLSGQVMTIRPLDPVLGTPTRAELSPDGTVVLSYANGEVANLRWKVETQGLCFPLRSDPNEFSCRNIVITSGNRFSIYDTRFGGGKIATGTLTPL</sequence>
<reference evidence="1 2" key="1">
    <citation type="journal article" date="2015" name="Genome Announc.">
        <title>Closed Genome Sequence of Octadecabacter temperatus SB1, the First Mesophilic Species of the Genus Octadecabacter.</title>
        <authorList>
            <person name="Voget S."/>
            <person name="Billerbeck S."/>
            <person name="Simon M."/>
            <person name="Daniel R."/>
        </authorList>
    </citation>
    <scope>NUCLEOTIDE SEQUENCE [LARGE SCALE GENOMIC DNA]</scope>
    <source>
        <strain evidence="1 2">SB1</strain>
    </source>
</reference>
<dbReference type="EMBL" id="CP012160">
    <property type="protein sequence ID" value="AKS46839.1"/>
    <property type="molecule type" value="Genomic_DNA"/>
</dbReference>
<dbReference type="PROSITE" id="PS51257">
    <property type="entry name" value="PROKAR_LIPOPROTEIN"/>
    <property type="match status" value="1"/>
</dbReference>
<dbReference type="Proteomes" id="UP000067444">
    <property type="component" value="Chromosome"/>
</dbReference>
<keyword evidence="2" id="KW-1185">Reference proteome</keyword>
<dbReference type="AlphaFoldDB" id="A0A0K0Y793"/>
<dbReference type="STRING" id="1458307.OSB_23030"/>
<evidence type="ECO:0000313" key="1">
    <source>
        <dbReference type="EMBL" id="AKS46839.1"/>
    </source>
</evidence>
<gene>
    <name evidence="1" type="ORF">OSB_23030</name>
</gene>
<dbReference type="RefSeq" id="WP_049835110.1">
    <property type="nucleotide sequence ID" value="NZ_CP012160.1"/>
</dbReference>
<dbReference type="KEGG" id="otm:OSB_23030"/>
<organism evidence="1 2">
    <name type="scientific">Octadecabacter temperatus</name>
    <dbReference type="NCBI Taxonomy" id="1458307"/>
    <lineage>
        <taxon>Bacteria</taxon>
        <taxon>Pseudomonadati</taxon>
        <taxon>Pseudomonadota</taxon>
        <taxon>Alphaproteobacteria</taxon>
        <taxon>Rhodobacterales</taxon>
        <taxon>Roseobacteraceae</taxon>
        <taxon>Octadecabacter</taxon>
    </lineage>
</organism>
<name>A0A0K0Y793_9RHOB</name>